<sequence length="122" mass="14044">MWPNIIKIKASNVNASRNIVSTLGIPPVHKLASSNLSHESIFISSRNFRIKLKFLLSLAFCDFPCQIIIPDINLFFYFPSIFSNHKTRLFLLLKSFNCLLFFSLYLVCVCYFISLNLGFITI</sequence>
<feature type="transmembrane region" description="Helical" evidence="1">
    <location>
        <begin position="54"/>
        <end position="79"/>
    </location>
</feature>
<dbReference type="EMBL" id="BK015840">
    <property type="protein sequence ID" value="DAE27564.1"/>
    <property type="molecule type" value="Genomic_DNA"/>
</dbReference>
<evidence type="ECO:0000256" key="1">
    <source>
        <dbReference type="SAM" id="Phobius"/>
    </source>
</evidence>
<organism evidence="2">
    <name type="scientific">virus sp. ct1Uu26</name>
    <dbReference type="NCBI Taxonomy" id="2826789"/>
    <lineage>
        <taxon>Viruses</taxon>
    </lineage>
</organism>
<name>A0A8S5R9A9_9VIRU</name>
<reference evidence="2" key="1">
    <citation type="journal article" date="2021" name="Proc. Natl. Acad. Sci. U.S.A.">
        <title>A Catalog of Tens of Thousands of Viruses from Human Metagenomes Reveals Hidden Associations with Chronic Diseases.</title>
        <authorList>
            <person name="Tisza M.J."/>
            <person name="Buck C.B."/>
        </authorList>
    </citation>
    <scope>NUCLEOTIDE SEQUENCE</scope>
    <source>
        <strain evidence="2">Ct1Uu26</strain>
    </source>
</reference>
<protein>
    <submittedName>
        <fullName evidence="2">Uncharacterized protein</fullName>
    </submittedName>
</protein>
<keyword evidence="1" id="KW-1133">Transmembrane helix</keyword>
<keyword evidence="1" id="KW-0472">Membrane</keyword>
<proteinExistence type="predicted"/>
<evidence type="ECO:0000313" key="2">
    <source>
        <dbReference type="EMBL" id="DAE27564.1"/>
    </source>
</evidence>
<feature type="transmembrane region" description="Helical" evidence="1">
    <location>
        <begin position="99"/>
        <end position="120"/>
    </location>
</feature>
<accession>A0A8S5R9A9</accession>
<keyword evidence="1" id="KW-0812">Transmembrane</keyword>